<dbReference type="Pfam" id="PF11738">
    <property type="entry name" value="DUF3298"/>
    <property type="match status" value="1"/>
</dbReference>
<proteinExistence type="predicted"/>
<dbReference type="Proteomes" id="UP000234748">
    <property type="component" value="Unassembled WGS sequence"/>
</dbReference>
<evidence type="ECO:0000313" key="2">
    <source>
        <dbReference type="EMBL" id="PLT30042.1"/>
    </source>
</evidence>
<dbReference type="EMBL" id="PGUY01000029">
    <property type="protein sequence ID" value="PLT30042.1"/>
    <property type="molecule type" value="Genomic_DNA"/>
</dbReference>
<name>A0A2N5M6T0_9BACI</name>
<evidence type="ECO:0000313" key="3">
    <source>
        <dbReference type="Proteomes" id="UP000234748"/>
    </source>
</evidence>
<organism evidence="2 3">
    <name type="scientific">Peribacillus deserti</name>
    <dbReference type="NCBI Taxonomy" id="673318"/>
    <lineage>
        <taxon>Bacteria</taxon>
        <taxon>Bacillati</taxon>
        <taxon>Bacillota</taxon>
        <taxon>Bacilli</taxon>
        <taxon>Bacillales</taxon>
        <taxon>Bacillaceae</taxon>
        <taxon>Peribacillus</taxon>
    </lineage>
</organism>
<protein>
    <recommendedName>
        <fullName evidence="1">DUF3298 domain-containing protein</fullName>
    </recommendedName>
</protein>
<evidence type="ECO:0000259" key="1">
    <source>
        <dbReference type="Pfam" id="PF11738"/>
    </source>
</evidence>
<reference evidence="2 3" key="1">
    <citation type="submission" date="2017-11" db="EMBL/GenBank/DDBJ databases">
        <title>Comparitive Functional Genomics of Dry Heat Resistant strains isolated from the Viking Spacecraft.</title>
        <authorList>
            <person name="Seuylemezian A."/>
            <person name="Cooper K."/>
            <person name="Vaishampayan P."/>
        </authorList>
    </citation>
    <scope>NUCLEOTIDE SEQUENCE [LARGE SCALE GENOMIC DNA]</scope>
    <source>
        <strain evidence="2 3">V1-29</strain>
    </source>
</reference>
<sequence>MATGLPVNIKTVTLSSGPKKTVVFPEVFGLQNLTLERTINKAIAQQTQQLINRQAGNMPAAVDEMIGSYEIKNNQRQVLSLSLTNYTYHYHTAHGMTYIKSLTFDLKSGKQCELKDLFKIGSPFVKRLSLLIDRQIKERNIWLLNKFTGIKPNQDFYIADKALVIYFQLYDITPYVFGFPMFPISVYDLTDMIDENGPLGRMAENN</sequence>
<dbReference type="AlphaFoldDB" id="A0A2N5M6T0"/>
<gene>
    <name evidence="2" type="ORF">CUU66_09850</name>
</gene>
<dbReference type="InterPro" id="IPR021729">
    <property type="entry name" value="DUF3298"/>
</dbReference>
<comment type="caution">
    <text evidence="2">The sequence shown here is derived from an EMBL/GenBank/DDBJ whole genome shotgun (WGS) entry which is preliminary data.</text>
</comment>
<dbReference type="OrthoDB" id="5637at2"/>
<dbReference type="Gene3D" id="3.90.640.20">
    <property type="entry name" value="Heat-shock cognate protein, ATPase"/>
    <property type="match status" value="1"/>
</dbReference>
<dbReference type="RefSeq" id="WP_101641580.1">
    <property type="nucleotide sequence ID" value="NZ_PGUY01000029.1"/>
</dbReference>
<dbReference type="Gene3D" id="3.30.565.40">
    <property type="entry name" value="Fervidobacterium nodosum Rt17-B1 like"/>
    <property type="match status" value="1"/>
</dbReference>
<keyword evidence="3" id="KW-1185">Reference proteome</keyword>
<feature type="domain" description="DUF3298" evidence="1">
    <location>
        <begin position="115"/>
        <end position="185"/>
    </location>
</feature>
<accession>A0A2N5M6T0</accession>
<dbReference type="InterPro" id="IPR037126">
    <property type="entry name" value="PdaC/RsiV-like_sf"/>
</dbReference>